<keyword evidence="2" id="KW-1185">Reference proteome</keyword>
<proteinExistence type="predicted"/>
<dbReference type="KEGG" id="vg:1260076"/>
<organismHost>
    <name type="scientific">Mycolicibacterium smegmatis</name>
    <name type="common">Mycobacterium smegmatis</name>
    <dbReference type="NCBI Taxonomy" id="1772"/>
</organismHost>
<name>Q854I1_BPMOM</name>
<gene>
    <name evidence="1" type="primary">83</name>
    <name evidence="1" type="ORF">PBI_OMEGA_83</name>
</gene>
<organism evidence="1 2">
    <name type="scientific">Mycobacterium phage Omega</name>
    <name type="common">Mycobacteriophage Omega</name>
    <dbReference type="NCBI Taxonomy" id="2907835"/>
    <lineage>
        <taxon>Viruses</taxon>
        <taxon>Duplodnaviria</taxon>
        <taxon>Heunggongvirae</taxon>
        <taxon>Uroviricota</taxon>
        <taxon>Caudoviricetes</taxon>
        <taxon>Omegavirus</taxon>
        <taxon>Omegavirus omega</taxon>
    </lineage>
</organism>
<sequence length="116" mass="13092">MSDRILDTIAKALADDEEVAALDHDEARNILATFEAERIAVVELPEREFGGWYVDRDDDDFRVNRVRLLEEKTGKPFTGCNVSWGWMEMNLGPVQARRLAQCLLAALAPSDAEIQE</sequence>
<dbReference type="EMBL" id="AY129338">
    <property type="protein sequence ID" value="AAN12727.1"/>
    <property type="molecule type" value="Genomic_DNA"/>
</dbReference>
<evidence type="ECO:0000313" key="2">
    <source>
        <dbReference type="Proteomes" id="UP000000963"/>
    </source>
</evidence>
<accession>Q854I1</accession>
<dbReference type="RefSeq" id="NP_818384.1">
    <property type="nucleotide sequence ID" value="NC_004688.1"/>
</dbReference>
<reference evidence="1 2" key="1">
    <citation type="journal article" date="2003" name="Cell">
        <title>Origins of highly mosaic mycobacteriophage genomes.</title>
        <authorList>
            <person name="Pedulla M.L."/>
            <person name="Ford M.E."/>
            <person name="Houtz J.M."/>
            <person name="Karthikeyan T."/>
            <person name="Wadsworth C."/>
            <person name="Lewis J.A."/>
            <person name="Jacobs-Sera D."/>
            <person name="Falbo J."/>
            <person name="Gross J."/>
            <person name="Pannunzio N.R."/>
            <person name="Brucker W."/>
            <person name="Kumar V."/>
            <person name="Kandasamy J."/>
            <person name="Keenan L."/>
            <person name="Bardarov S."/>
            <person name="Kriakov J."/>
            <person name="Lawrence J.G."/>
            <person name="Jacobs W.R. Jr."/>
            <person name="Hendrix R.W."/>
            <person name="Hatfull G.F."/>
        </authorList>
    </citation>
    <scope>NUCLEOTIDE SEQUENCE</scope>
</reference>
<evidence type="ECO:0000313" key="1">
    <source>
        <dbReference type="EMBL" id="AAN12727.1"/>
    </source>
</evidence>
<dbReference type="Proteomes" id="UP000000963">
    <property type="component" value="Segment"/>
</dbReference>
<protein>
    <submittedName>
        <fullName evidence="1">Uncharacterized protein</fullName>
    </submittedName>
</protein>